<protein>
    <recommendedName>
        <fullName evidence="4">Viral A-type inclusion protein</fullName>
    </recommendedName>
</protein>
<feature type="coiled-coil region" evidence="1">
    <location>
        <begin position="653"/>
        <end position="833"/>
    </location>
</feature>
<dbReference type="PANTHER" id="PTHR43941">
    <property type="entry name" value="STRUCTURAL MAINTENANCE OF CHROMOSOMES PROTEIN 2"/>
    <property type="match status" value="1"/>
</dbReference>
<evidence type="ECO:0000256" key="1">
    <source>
        <dbReference type="SAM" id="Coils"/>
    </source>
</evidence>
<dbReference type="Proteomes" id="UP000001542">
    <property type="component" value="Unassembled WGS sequence"/>
</dbReference>
<gene>
    <name evidence="2" type="ORF">TVAG_416640</name>
</gene>
<accession>A2EQQ6</accession>
<dbReference type="VEuPathDB" id="TrichDB:TVAGG3_0894160"/>
<sequence>MNPAEAEQQSPHQEISEVDADRINAISSICNSFDEIPPELVQIAKDNQDLKTVAENVHAILSGEEDVKFTSKDRKILEQAICTLAYHSAPQASTEQPNEREQNNQIKDLRQQLVDSNEHIKKLEQEIIKQNTASRQLQSQIEALKSENSDYFNKLTQADEKNNKLRKDNNNTQTQLKAEITQLQDTIQELRDQVKMSEISVNRLNQQVEQSNKELSEANVELNALKSSAESKRIKIKSYQQISDKLRFKVQELEADKSRLLTEQNQLINSLKDAQEQLIAASPENIEHLEHECDGYKQTIEKLQELTDFQANDIIQLRSELTQTSKLLQKQTQLLQAYDSRIEHLQNDYNDATNQISALNNNIENLQSQVETTAVKSRDIDCSAMLDDMDPQTKDIIEKKFGDVSAVKLPDVISSLVDSDANEELKAQNARLISALENQLRFLQSASVRGVISTALLSPESASDPLIDDKAVRDKMLIEIARTKQFITNNKIGEQKLTDKEVKSEVDQLEKSDNLRQREAFAVIALESENNDILRRHCDKLKSWKEGICGQLNSVREPLHIEGEIEDSIPSVVEFVRKFQNFAKQIKLILDGDYNEEDIDSTISFITKYCQSSSLILKQIDNDLRQAVKFDGELVDLPIFAVEVVNDLLKMITAAKEQSVADMRSQMDRMKEQAEQEQEKLVEAIANHEQEEKHQKEVIDQLMKKIDNLQQKNNKLQSQNKDFDQEKQEVNEKLNKMMANYQEIESSLEESKEENERMREQMNKKSQQFEQRLEQMLQQQREQHSEDLNSFEEKLKQREEKLQQEIQNKHNKLQETKQKLREVIQTYDAAFKQQKEATAVLRQQNQELIMRLQTRTEQKSPSKQNITSTAEVEQLKTDVKTLKQEKAILESKLEQTITAAENARQIRESYWESQLSQSQQTMERSIQQENIEFEQEVNDFKDKLKQTLSIEEDATNEKIVDRTHDLVKQLEQTKQELETVKKQKSTRQNAIPPKAADIQKVTQTVEALQEWDRWARDLYSNVTDGDSPCQSAKDLRFVIGEMALSSIGHRQLMYRLESLRAQKKALINSEIPNRCDGPLKMRSAIFYVQFAFRIMRKSGNFGTN</sequence>
<feature type="coiled-coil region" evidence="1">
    <location>
        <begin position="923"/>
        <end position="990"/>
    </location>
</feature>
<evidence type="ECO:0000313" key="2">
    <source>
        <dbReference type="EMBL" id="EAY05021.1"/>
    </source>
</evidence>
<evidence type="ECO:0008006" key="4">
    <source>
        <dbReference type="Google" id="ProtNLM"/>
    </source>
</evidence>
<dbReference type="RefSeq" id="XP_001317244.1">
    <property type="nucleotide sequence ID" value="XM_001317209.1"/>
</dbReference>
<dbReference type="VEuPathDB" id="TrichDB:TVAG_416640"/>
<dbReference type="EMBL" id="DS113459">
    <property type="protein sequence ID" value="EAY05021.1"/>
    <property type="molecule type" value="Genomic_DNA"/>
</dbReference>
<evidence type="ECO:0000313" key="3">
    <source>
        <dbReference type="Proteomes" id="UP000001542"/>
    </source>
</evidence>
<dbReference type="PANTHER" id="PTHR43941:SF1">
    <property type="entry name" value="STRUCTURAL MAINTENANCE OF CHROMOSOMES PROTEIN 2"/>
    <property type="match status" value="1"/>
</dbReference>
<feature type="coiled-coil region" evidence="1">
    <location>
        <begin position="865"/>
        <end position="899"/>
    </location>
</feature>
<keyword evidence="3" id="KW-1185">Reference proteome</keyword>
<name>A2EQQ6_TRIV3</name>
<dbReference type="STRING" id="5722.A2EQQ6"/>
<reference evidence="2" key="2">
    <citation type="journal article" date="2007" name="Science">
        <title>Draft genome sequence of the sexually transmitted pathogen Trichomonas vaginalis.</title>
        <authorList>
            <person name="Carlton J.M."/>
            <person name="Hirt R.P."/>
            <person name="Silva J.C."/>
            <person name="Delcher A.L."/>
            <person name="Schatz M."/>
            <person name="Zhao Q."/>
            <person name="Wortman J.R."/>
            <person name="Bidwell S.L."/>
            <person name="Alsmark U.C.M."/>
            <person name="Besteiro S."/>
            <person name="Sicheritz-Ponten T."/>
            <person name="Noel C.J."/>
            <person name="Dacks J.B."/>
            <person name="Foster P.G."/>
            <person name="Simillion C."/>
            <person name="Van de Peer Y."/>
            <person name="Miranda-Saavedra D."/>
            <person name="Barton G.J."/>
            <person name="Westrop G.D."/>
            <person name="Mueller S."/>
            <person name="Dessi D."/>
            <person name="Fiori P.L."/>
            <person name="Ren Q."/>
            <person name="Paulsen I."/>
            <person name="Zhang H."/>
            <person name="Bastida-Corcuera F.D."/>
            <person name="Simoes-Barbosa A."/>
            <person name="Brown M.T."/>
            <person name="Hayes R.D."/>
            <person name="Mukherjee M."/>
            <person name="Okumura C.Y."/>
            <person name="Schneider R."/>
            <person name="Smith A.J."/>
            <person name="Vanacova S."/>
            <person name="Villalvazo M."/>
            <person name="Haas B.J."/>
            <person name="Pertea M."/>
            <person name="Feldblyum T.V."/>
            <person name="Utterback T.R."/>
            <person name="Shu C.L."/>
            <person name="Osoegawa K."/>
            <person name="de Jong P.J."/>
            <person name="Hrdy I."/>
            <person name="Horvathova L."/>
            <person name="Zubacova Z."/>
            <person name="Dolezal P."/>
            <person name="Malik S.B."/>
            <person name="Logsdon J.M. Jr."/>
            <person name="Henze K."/>
            <person name="Gupta A."/>
            <person name="Wang C.C."/>
            <person name="Dunne R.L."/>
            <person name="Upcroft J.A."/>
            <person name="Upcroft P."/>
            <person name="White O."/>
            <person name="Salzberg S.L."/>
            <person name="Tang P."/>
            <person name="Chiu C.-H."/>
            <person name="Lee Y.-S."/>
            <person name="Embley T.M."/>
            <person name="Coombs G.H."/>
            <person name="Mottram J.C."/>
            <person name="Tachezy J."/>
            <person name="Fraser-Liggett C.M."/>
            <person name="Johnson P.J."/>
        </authorList>
    </citation>
    <scope>NUCLEOTIDE SEQUENCE [LARGE SCALE GENOMIC DNA]</scope>
    <source>
        <strain evidence="2">G3</strain>
    </source>
</reference>
<dbReference type="InParanoid" id="A2EQQ6"/>
<dbReference type="Gene3D" id="1.10.287.1490">
    <property type="match status" value="1"/>
</dbReference>
<keyword evidence="1" id="KW-0175">Coiled coil</keyword>
<organism evidence="2 3">
    <name type="scientific">Trichomonas vaginalis (strain ATCC PRA-98 / G3)</name>
    <dbReference type="NCBI Taxonomy" id="412133"/>
    <lineage>
        <taxon>Eukaryota</taxon>
        <taxon>Metamonada</taxon>
        <taxon>Parabasalia</taxon>
        <taxon>Trichomonadida</taxon>
        <taxon>Trichomonadidae</taxon>
        <taxon>Trichomonas</taxon>
    </lineage>
</organism>
<proteinExistence type="predicted"/>
<feature type="coiled-coil region" evidence="1">
    <location>
        <begin position="99"/>
        <end position="376"/>
    </location>
</feature>
<dbReference type="OrthoDB" id="10636591at2759"/>
<dbReference type="KEGG" id="tva:4762886"/>
<reference evidence="2" key="1">
    <citation type="submission" date="2006-10" db="EMBL/GenBank/DDBJ databases">
        <authorList>
            <person name="Amadeo P."/>
            <person name="Zhao Q."/>
            <person name="Wortman J."/>
            <person name="Fraser-Liggett C."/>
            <person name="Carlton J."/>
        </authorList>
    </citation>
    <scope>NUCLEOTIDE SEQUENCE</scope>
    <source>
        <strain evidence="2">G3</strain>
    </source>
</reference>
<dbReference type="SMR" id="A2EQQ6"/>
<dbReference type="AlphaFoldDB" id="A2EQQ6"/>